<dbReference type="AlphaFoldDB" id="A0A0X8JNQ1"/>
<dbReference type="InterPro" id="IPR027417">
    <property type="entry name" value="P-loop_NTPase"/>
</dbReference>
<evidence type="ECO:0000256" key="2">
    <source>
        <dbReference type="ARBA" id="ARBA00022840"/>
    </source>
</evidence>
<dbReference type="PANTHER" id="PTHR43158">
    <property type="entry name" value="SKFA PEPTIDE EXPORT ATP-BINDING PROTEIN SKFE"/>
    <property type="match status" value="1"/>
</dbReference>
<dbReference type="InterPro" id="IPR003593">
    <property type="entry name" value="AAA+_ATPase"/>
</dbReference>
<dbReference type="PANTHER" id="PTHR43158:SF2">
    <property type="entry name" value="SKFA PEPTIDE EXPORT ATP-BINDING PROTEIN SKFE"/>
    <property type="match status" value="1"/>
</dbReference>
<feature type="domain" description="ABC transporter" evidence="4">
    <location>
        <begin position="258"/>
        <end position="495"/>
    </location>
</feature>
<dbReference type="GO" id="GO:0016887">
    <property type="term" value="F:ATP hydrolysis activity"/>
    <property type="evidence" value="ECO:0007669"/>
    <property type="project" value="InterPro"/>
</dbReference>
<evidence type="ECO:0000256" key="3">
    <source>
        <dbReference type="SAM" id="MobiDB-lite"/>
    </source>
</evidence>
<protein>
    <recommendedName>
        <fullName evidence="4">ABC transporter domain-containing protein</fullName>
    </recommendedName>
</protein>
<dbReference type="OrthoDB" id="9809450at2"/>
<feature type="region of interest" description="Disordered" evidence="3">
    <location>
        <begin position="228"/>
        <end position="250"/>
    </location>
</feature>
<keyword evidence="2" id="KW-0067">ATP-binding</keyword>
<dbReference type="SUPFAM" id="SSF52540">
    <property type="entry name" value="P-loop containing nucleoside triphosphate hydrolases"/>
    <property type="match status" value="2"/>
</dbReference>
<sequence>MRHLEIELDHVHVDLGLTRVLHGLTLCISGQTHYAVLGDNGAGKTTLLRLLTGEIWPSQRGGGQRVYRLNGEETLSPIAARPFMRMVTPDQADWYQRHDLDVPVWEVICGGLAGTPLLYTPPTEEMRERSCLLGRDMGLGGVLDRPMRSVSTGQAKRALLARAFISDPKLLAVDELTQGLDRAGQHALLGTLEKMAATGHTRLLVSGHGLLPVPACVTGRIHLERGRIADSPPCGSSPPPLSLPARQRHDTSSPRHILHMRACSVVMDAHPAVNNLTWTVEAGQCWAVLGRNGSGKSTLLQLATGYRHPWPGGEISWFGHQGRPEISSVRGRMGILAPWLAERLEPGVSCRDAILSGLCDGLGVHRNLSPADEAGADELIRLWGMKDWTERQVATLSYGQFRQVMLARAVTRGPELLVLDEPFSGLDAPWRERMAMLLRNWTGQGRTLILATHSPEYMEDLPTHGLLLDDGACVFQGFWKKLSAHPAFGELFDRAD</sequence>
<evidence type="ECO:0000259" key="4">
    <source>
        <dbReference type="PROSITE" id="PS50893"/>
    </source>
</evidence>
<dbReference type="PROSITE" id="PS50893">
    <property type="entry name" value="ABC_TRANSPORTER_2"/>
    <property type="match status" value="2"/>
</dbReference>
<dbReference type="Pfam" id="PF00005">
    <property type="entry name" value="ABC_tran"/>
    <property type="match status" value="2"/>
</dbReference>
<dbReference type="EMBL" id="CP014230">
    <property type="protein sequence ID" value="AMD92162.1"/>
    <property type="molecule type" value="Genomic_DNA"/>
</dbReference>
<organism evidence="5 6">
    <name type="scientific">Desulfomicrobium orale DSM 12838</name>
    <dbReference type="NCBI Taxonomy" id="888061"/>
    <lineage>
        <taxon>Bacteria</taxon>
        <taxon>Pseudomonadati</taxon>
        <taxon>Thermodesulfobacteriota</taxon>
        <taxon>Desulfovibrionia</taxon>
        <taxon>Desulfovibrionales</taxon>
        <taxon>Desulfomicrobiaceae</taxon>
        <taxon>Desulfomicrobium</taxon>
    </lineage>
</organism>
<dbReference type="SMART" id="SM00382">
    <property type="entry name" value="AAA"/>
    <property type="match status" value="2"/>
</dbReference>
<name>A0A0X8JNQ1_9BACT</name>
<dbReference type="InterPro" id="IPR003439">
    <property type="entry name" value="ABC_transporter-like_ATP-bd"/>
</dbReference>
<keyword evidence="1" id="KW-0547">Nucleotide-binding</keyword>
<keyword evidence="6" id="KW-1185">Reference proteome</keyword>
<evidence type="ECO:0000313" key="6">
    <source>
        <dbReference type="Proteomes" id="UP000063964"/>
    </source>
</evidence>
<dbReference type="STRING" id="888061.AXF15_02925"/>
<dbReference type="Proteomes" id="UP000063964">
    <property type="component" value="Chromosome"/>
</dbReference>
<feature type="domain" description="ABC transporter" evidence="4">
    <location>
        <begin position="6"/>
        <end position="250"/>
    </location>
</feature>
<dbReference type="KEGG" id="doa:AXF15_02925"/>
<dbReference type="Gene3D" id="3.40.50.300">
    <property type="entry name" value="P-loop containing nucleotide triphosphate hydrolases"/>
    <property type="match status" value="2"/>
</dbReference>
<accession>A0A0X8JNQ1</accession>
<gene>
    <name evidence="5" type="ORF">AXF15_02925</name>
</gene>
<proteinExistence type="predicted"/>
<reference evidence="6" key="1">
    <citation type="submission" date="2016-02" db="EMBL/GenBank/DDBJ databases">
        <authorList>
            <person name="Holder M.E."/>
            <person name="Ajami N.J."/>
            <person name="Petrosino J.F."/>
        </authorList>
    </citation>
    <scope>NUCLEOTIDE SEQUENCE [LARGE SCALE GENOMIC DNA]</scope>
    <source>
        <strain evidence="6">DSM 12838</strain>
    </source>
</reference>
<dbReference type="RefSeq" id="WP_066603107.1">
    <property type="nucleotide sequence ID" value="NZ_CP014230.1"/>
</dbReference>
<evidence type="ECO:0000313" key="5">
    <source>
        <dbReference type="EMBL" id="AMD92162.1"/>
    </source>
</evidence>
<evidence type="ECO:0000256" key="1">
    <source>
        <dbReference type="ARBA" id="ARBA00022741"/>
    </source>
</evidence>
<dbReference type="GO" id="GO:0005524">
    <property type="term" value="F:ATP binding"/>
    <property type="evidence" value="ECO:0007669"/>
    <property type="project" value="UniProtKB-KW"/>
</dbReference>